<organism evidence="2 3">
    <name type="scientific">Gemmata massiliana</name>
    <dbReference type="NCBI Taxonomy" id="1210884"/>
    <lineage>
        <taxon>Bacteria</taxon>
        <taxon>Pseudomonadati</taxon>
        <taxon>Planctomycetota</taxon>
        <taxon>Planctomycetia</taxon>
        <taxon>Gemmatales</taxon>
        <taxon>Gemmataceae</taxon>
        <taxon>Gemmata</taxon>
    </lineage>
</organism>
<gene>
    <name evidence="2" type="ORF">SOIL9_21040</name>
</gene>
<dbReference type="InterPro" id="IPR047801">
    <property type="entry name" value="Peptidase_C45"/>
</dbReference>
<feature type="domain" description="Peptidase C45 hydrolase" evidence="1">
    <location>
        <begin position="105"/>
        <end position="248"/>
    </location>
</feature>
<dbReference type="Gene3D" id="3.60.60.10">
    <property type="entry name" value="Penicillin V Acylase, Chain A"/>
    <property type="match status" value="1"/>
</dbReference>
<accession>A0A6P2D818</accession>
<dbReference type="KEGG" id="gms:SOIL9_21040"/>
<dbReference type="InterPro" id="IPR047794">
    <property type="entry name" value="C45_proenzyme-like"/>
</dbReference>
<keyword evidence="3" id="KW-1185">Reference proteome</keyword>
<dbReference type="RefSeq" id="WP_162670008.1">
    <property type="nucleotide sequence ID" value="NZ_LR593886.1"/>
</dbReference>
<dbReference type="Proteomes" id="UP000464178">
    <property type="component" value="Chromosome"/>
</dbReference>
<evidence type="ECO:0000313" key="3">
    <source>
        <dbReference type="Proteomes" id="UP000464178"/>
    </source>
</evidence>
<dbReference type="GO" id="GO:0016740">
    <property type="term" value="F:transferase activity"/>
    <property type="evidence" value="ECO:0007669"/>
    <property type="project" value="UniProtKB-KW"/>
</dbReference>
<dbReference type="EMBL" id="LR593886">
    <property type="protein sequence ID" value="VTR95610.1"/>
    <property type="molecule type" value="Genomic_DNA"/>
</dbReference>
<protein>
    <recommendedName>
        <fullName evidence="1">Peptidase C45 hydrolase domain-containing protein</fullName>
    </recommendedName>
</protein>
<proteinExistence type="predicted"/>
<sequence length="321" mass="34815">MQITNSEGYSYEPVRAVGHAPPYPADLVAKSKELLTATCGLFKRLGPVAHVVPHVFAKYKVHAERARTGAAVIGVEPVDLLAANLCYDLLMGASAMGCSTLALAGPDGPVLARNMDWFPAEKVAKASCLVTEEYGVNAGFLGMLGAVTGLSRHGFCVCLNAAFGGSDPDGYPMLLFLRHVLDTATNYRTALEMVTTERLMSGGIVTVVGTRNEERAIVERAPRRATVREARGSEPLLATNHFRDLNAPEECPRYAHMAAFVGQVRPLDLLTGKHVLQEITAQHVVMCPATQTTEMFVPSHLLPEIVCEEMTLADLYRYFLN</sequence>
<reference evidence="2 3" key="1">
    <citation type="submission" date="2019-05" db="EMBL/GenBank/DDBJ databases">
        <authorList>
            <consortium name="Science for Life Laboratories"/>
        </authorList>
    </citation>
    <scope>NUCLEOTIDE SEQUENCE [LARGE SCALE GENOMIC DNA]</scope>
    <source>
        <strain evidence="2">Soil9</strain>
    </source>
</reference>
<name>A0A6P2D818_9BACT</name>
<dbReference type="AlphaFoldDB" id="A0A6P2D818"/>
<evidence type="ECO:0000259" key="1">
    <source>
        <dbReference type="Pfam" id="PF03417"/>
    </source>
</evidence>
<keyword evidence="2" id="KW-0808">Transferase</keyword>
<dbReference type="InterPro" id="IPR005079">
    <property type="entry name" value="Peptidase_C45_hydrolase"/>
</dbReference>
<dbReference type="PANTHER" id="PTHR34180:SF1">
    <property type="entry name" value="BETA-ALANYL-DOPAMINE_CARCININE HYDROLASE"/>
    <property type="match status" value="1"/>
</dbReference>
<dbReference type="PANTHER" id="PTHR34180">
    <property type="entry name" value="PEPTIDASE C45"/>
    <property type="match status" value="1"/>
</dbReference>
<dbReference type="NCBIfam" id="NF040521">
    <property type="entry name" value="C45_proenzyme"/>
    <property type="match status" value="1"/>
</dbReference>
<dbReference type="Pfam" id="PF03417">
    <property type="entry name" value="AAT"/>
    <property type="match status" value="1"/>
</dbReference>
<evidence type="ECO:0000313" key="2">
    <source>
        <dbReference type="EMBL" id="VTR95610.1"/>
    </source>
</evidence>